<keyword evidence="5" id="KW-1133">Transmembrane helix</keyword>
<dbReference type="PANTHER" id="PTHR10961:SF7">
    <property type="entry name" value="FAD DEPENDENT OXIDOREDUCTASE DOMAIN-CONTAINING PROTEIN"/>
    <property type="match status" value="1"/>
</dbReference>
<dbReference type="OrthoDB" id="9794226at2"/>
<dbReference type="Proteomes" id="UP000250369">
    <property type="component" value="Unassembled WGS sequence"/>
</dbReference>
<keyword evidence="3" id="KW-0274">FAD</keyword>
<organism evidence="7 8">
    <name type="scientific">Paenibacillus contaminans</name>
    <dbReference type="NCBI Taxonomy" id="450362"/>
    <lineage>
        <taxon>Bacteria</taxon>
        <taxon>Bacillati</taxon>
        <taxon>Bacillota</taxon>
        <taxon>Bacilli</taxon>
        <taxon>Bacillales</taxon>
        <taxon>Paenibacillaceae</taxon>
        <taxon>Paenibacillus</taxon>
    </lineage>
</organism>
<keyword evidence="2" id="KW-0285">Flavoprotein</keyword>
<dbReference type="AlphaFoldDB" id="A0A329M6B3"/>
<evidence type="ECO:0000256" key="2">
    <source>
        <dbReference type="ARBA" id="ARBA00022630"/>
    </source>
</evidence>
<dbReference type="SUPFAM" id="SSF54373">
    <property type="entry name" value="FAD-linked reductases, C-terminal domain"/>
    <property type="match status" value="1"/>
</dbReference>
<dbReference type="PANTHER" id="PTHR10961">
    <property type="entry name" value="PEROXISOMAL SARCOSINE OXIDASE"/>
    <property type="match status" value="1"/>
</dbReference>
<name>A0A329M6B3_9BACL</name>
<dbReference type="SUPFAM" id="SSF51905">
    <property type="entry name" value="FAD/NAD(P)-binding domain"/>
    <property type="match status" value="1"/>
</dbReference>
<dbReference type="Pfam" id="PF01266">
    <property type="entry name" value="DAO"/>
    <property type="match status" value="1"/>
</dbReference>
<evidence type="ECO:0000313" key="7">
    <source>
        <dbReference type="EMBL" id="RAV14203.1"/>
    </source>
</evidence>
<keyword evidence="5" id="KW-0472">Membrane</keyword>
<dbReference type="Gene3D" id="3.50.50.60">
    <property type="entry name" value="FAD/NAD(P)-binding domain"/>
    <property type="match status" value="1"/>
</dbReference>
<feature type="transmembrane region" description="Helical" evidence="5">
    <location>
        <begin position="18"/>
        <end position="36"/>
    </location>
</feature>
<comment type="caution">
    <text evidence="7">The sequence shown here is derived from an EMBL/GenBank/DDBJ whole genome shotgun (WGS) entry which is preliminary data.</text>
</comment>
<dbReference type="GO" id="GO:0050660">
    <property type="term" value="F:flavin adenine dinucleotide binding"/>
    <property type="evidence" value="ECO:0007669"/>
    <property type="project" value="InterPro"/>
</dbReference>
<dbReference type="InterPro" id="IPR006076">
    <property type="entry name" value="FAD-dep_OxRdtase"/>
</dbReference>
<protein>
    <submittedName>
        <fullName evidence="7">N-methyl-L-tryptophan oxidase</fullName>
    </submittedName>
</protein>
<dbReference type="EMBL" id="QMFB01000027">
    <property type="protein sequence ID" value="RAV14203.1"/>
    <property type="molecule type" value="Genomic_DNA"/>
</dbReference>
<accession>A0A329M6B3</accession>
<dbReference type="GO" id="GO:0008115">
    <property type="term" value="F:sarcosine oxidase activity"/>
    <property type="evidence" value="ECO:0007669"/>
    <property type="project" value="TreeGrafter"/>
</dbReference>
<gene>
    <name evidence="7" type="ORF">DQG23_32070</name>
</gene>
<evidence type="ECO:0000256" key="4">
    <source>
        <dbReference type="ARBA" id="ARBA00023002"/>
    </source>
</evidence>
<dbReference type="GO" id="GO:0005829">
    <property type="term" value="C:cytosol"/>
    <property type="evidence" value="ECO:0007669"/>
    <property type="project" value="TreeGrafter"/>
</dbReference>
<feature type="domain" description="FAD dependent oxidoreductase" evidence="6">
    <location>
        <begin position="21"/>
        <end position="370"/>
    </location>
</feature>
<evidence type="ECO:0000256" key="3">
    <source>
        <dbReference type="ARBA" id="ARBA00022827"/>
    </source>
</evidence>
<dbReference type="InterPro" id="IPR045170">
    <property type="entry name" value="MTOX"/>
</dbReference>
<keyword evidence="5" id="KW-0812">Transmembrane</keyword>
<comment type="cofactor">
    <cofactor evidence="1">
        <name>FAD</name>
        <dbReference type="ChEBI" id="CHEBI:57692"/>
    </cofactor>
</comment>
<keyword evidence="4" id="KW-0560">Oxidoreductase</keyword>
<proteinExistence type="predicted"/>
<sequence length="396" mass="43182">MTVSNSGRGRAALKRRHYGTIVIGAGAMGMAAGYYLTLRGADPLLIDAFDPPHTEGSHHGETRIIRHAYSMADAYVPLALRAQQLWEQLERETARLFTKTGVLRMGPAGSAYLSGQTEAAMRFGVPVESLSANEIARRWPGIRLPESMAGNFEPEAGVLSPECCLCAYRMMAEVHGADLLMNTAVRDIRIGKREATVVTSAGEYTAERLIVCAGAWTNRLLAELRLPLRVLRQTVGWFEADETLYRADSFPAFILNGPSGDYYGFPSIKGSGLKAGRHDGGQPISPDSPLLPFGFYEEDAGDLARLLQTYFPQASSSKLLKSAVCKYTMTPDEHFIVDSHPEHPHVWIAAGFSGHGFKFASAVGEMLSQLACDGTSKLDRAIFSIDRPALRDARIS</sequence>
<evidence type="ECO:0000256" key="5">
    <source>
        <dbReference type="SAM" id="Phobius"/>
    </source>
</evidence>
<dbReference type="Gene3D" id="3.30.9.10">
    <property type="entry name" value="D-Amino Acid Oxidase, subunit A, domain 2"/>
    <property type="match status" value="1"/>
</dbReference>
<keyword evidence="8" id="KW-1185">Reference proteome</keyword>
<dbReference type="InterPro" id="IPR036188">
    <property type="entry name" value="FAD/NAD-bd_sf"/>
</dbReference>
<dbReference type="NCBIfam" id="NF008425">
    <property type="entry name" value="PRK11259.1"/>
    <property type="match status" value="1"/>
</dbReference>
<evidence type="ECO:0000313" key="8">
    <source>
        <dbReference type="Proteomes" id="UP000250369"/>
    </source>
</evidence>
<evidence type="ECO:0000259" key="6">
    <source>
        <dbReference type="Pfam" id="PF01266"/>
    </source>
</evidence>
<reference evidence="7 8" key="1">
    <citation type="journal article" date="2009" name="Int. J. Syst. Evol. Microbiol.">
        <title>Paenibacillus contaminans sp. nov., isolated from a contaminated laboratory plate.</title>
        <authorList>
            <person name="Chou J.H."/>
            <person name="Lee J.H."/>
            <person name="Lin M.C."/>
            <person name="Chang P.S."/>
            <person name="Arun A.B."/>
            <person name="Young C.C."/>
            <person name="Chen W.M."/>
        </authorList>
    </citation>
    <scope>NUCLEOTIDE SEQUENCE [LARGE SCALE GENOMIC DNA]</scope>
    <source>
        <strain evidence="7 8">CKOBP-6</strain>
    </source>
</reference>
<evidence type="ECO:0000256" key="1">
    <source>
        <dbReference type="ARBA" id="ARBA00001974"/>
    </source>
</evidence>